<dbReference type="KEGG" id="abaw:D5400_10740"/>
<evidence type="ECO:0000256" key="1">
    <source>
        <dbReference type="SAM" id="MobiDB-lite"/>
    </source>
</evidence>
<name>A0A3S9B443_9HYPH</name>
<dbReference type="AlphaFoldDB" id="A0A3S9B443"/>
<evidence type="ECO:0000313" key="2">
    <source>
        <dbReference type="EMBL" id="AZN71693.1"/>
    </source>
</evidence>
<accession>A0A3S9B443</accession>
<reference evidence="2 3" key="1">
    <citation type="submission" date="2018-09" db="EMBL/GenBank/DDBJ databases">
        <title>Marinorhizobium profundi gen. nov., sp. nov., isolated from a deep-sea sediment sample from the New Britain Trench and proposal of Marinorhizobiaceae fam. nov. in the order Rhizobiales of the class Alphaproteobacteria.</title>
        <authorList>
            <person name="Cao J."/>
        </authorList>
    </citation>
    <scope>NUCLEOTIDE SEQUENCE [LARGE SCALE GENOMIC DNA]</scope>
    <source>
        <strain evidence="2 3">WS11</strain>
    </source>
</reference>
<feature type="region of interest" description="Disordered" evidence="1">
    <location>
        <begin position="1"/>
        <end position="46"/>
    </location>
</feature>
<organism evidence="2 3">
    <name type="scientific">Georhizobium profundi</name>
    <dbReference type="NCBI Taxonomy" id="2341112"/>
    <lineage>
        <taxon>Bacteria</taxon>
        <taxon>Pseudomonadati</taxon>
        <taxon>Pseudomonadota</taxon>
        <taxon>Alphaproteobacteria</taxon>
        <taxon>Hyphomicrobiales</taxon>
        <taxon>Rhizobiaceae</taxon>
        <taxon>Georhizobium</taxon>
    </lineage>
</organism>
<dbReference type="EMBL" id="CP032509">
    <property type="protein sequence ID" value="AZN71693.1"/>
    <property type="molecule type" value="Genomic_DNA"/>
</dbReference>
<dbReference type="Proteomes" id="UP000268192">
    <property type="component" value="Chromosome"/>
</dbReference>
<gene>
    <name evidence="2" type="ORF">D5400_10740</name>
</gene>
<sequence>MREAHAVEVAGRQAGSSAEIDARSPYSPRPWRQQDHHSPCRGCNSAKGKLSVCEFLASPSFNTIREHKLANRWPLHVLWQAVALAVLDRADTERQRNAP</sequence>
<proteinExistence type="predicted"/>
<evidence type="ECO:0000313" key="3">
    <source>
        <dbReference type="Proteomes" id="UP000268192"/>
    </source>
</evidence>
<protein>
    <submittedName>
        <fullName evidence="2">Uncharacterized protein</fullName>
    </submittedName>
</protein>
<keyword evidence="3" id="KW-1185">Reference proteome</keyword>